<dbReference type="OrthoDB" id="594443at2"/>
<reference evidence="3 4" key="1">
    <citation type="submission" date="2017-06" db="EMBL/GenBank/DDBJ databases">
        <title>Description of Avrilella dinanensis gen. nov. sp. nov.</title>
        <authorList>
            <person name="Leyer C."/>
            <person name="Sassi M."/>
            <person name="Minet J."/>
            <person name="Kayal S."/>
            <person name="Cattoir V."/>
        </authorList>
    </citation>
    <scope>NUCLEOTIDE SEQUENCE [LARGE SCALE GENOMIC DNA]</scope>
    <source>
        <strain evidence="3 4">UR159</strain>
    </source>
</reference>
<feature type="transmembrane region" description="Helical" evidence="1">
    <location>
        <begin position="157"/>
        <end position="177"/>
    </location>
</feature>
<dbReference type="Proteomes" id="UP000231960">
    <property type="component" value="Unassembled WGS sequence"/>
</dbReference>
<protein>
    <recommendedName>
        <fullName evidence="2">Urease accessory protein UreH-like transmembrane domain-containing protein</fullName>
    </recommendedName>
</protein>
<feature type="domain" description="Urease accessory protein UreH-like transmembrane" evidence="2">
    <location>
        <begin position="4"/>
        <end position="202"/>
    </location>
</feature>
<feature type="transmembrane region" description="Helical" evidence="1">
    <location>
        <begin position="6"/>
        <end position="28"/>
    </location>
</feature>
<name>A0A2M9R7P7_9FLAO</name>
<accession>A0A2M9R7P7</accession>
<organism evidence="3 4">
    <name type="scientific">Avrilella dinanensis</name>
    <dbReference type="NCBI Taxonomy" id="2008672"/>
    <lineage>
        <taxon>Bacteria</taxon>
        <taxon>Pseudomonadati</taxon>
        <taxon>Bacteroidota</taxon>
        <taxon>Flavobacteriia</taxon>
        <taxon>Flavobacteriales</taxon>
        <taxon>Flavobacteriaceae</taxon>
        <taxon>Avrilella</taxon>
    </lineage>
</organism>
<dbReference type="RefSeq" id="WP_100678457.1">
    <property type="nucleotide sequence ID" value="NZ_NIPO01000001.1"/>
</dbReference>
<dbReference type="PANTHER" id="PTHR42208">
    <property type="entry name" value="HEAVY METAL TRANSPORTER-RELATED"/>
    <property type="match status" value="1"/>
</dbReference>
<evidence type="ECO:0000259" key="2">
    <source>
        <dbReference type="Pfam" id="PF13386"/>
    </source>
</evidence>
<dbReference type="EMBL" id="NIPO01000001">
    <property type="protein sequence ID" value="PJR04898.1"/>
    <property type="molecule type" value="Genomic_DNA"/>
</dbReference>
<evidence type="ECO:0000256" key="1">
    <source>
        <dbReference type="SAM" id="Phobius"/>
    </source>
</evidence>
<dbReference type="InterPro" id="IPR039447">
    <property type="entry name" value="UreH-like_TM_dom"/>
</dbReference>
<keyword evidence="4" id="KW-1185">Reference proteome</keyword>
<feature type="transmembrane region" description="Helical" evidence="1">
    <location>
        <begin position="125"/>
        <end position="145"/>
    </location>
</feature>
<evidence type="ECO:0000313" key="3">
    <source>
        <dbReference type="EMBL" id="PJR04898.1"/>
    </source>
</evidence>
<evidence type="ECO:0000313" key="4">
    <source>
        <dbReference type="Proteomes" id="UP000231960"/>
    </source>
</evidence>
<gene>
    <name evidence="3" type="ORF">CDL10_10350</name>
</gene>
<keyword evidence="1" id="KW-0812">Transmembrane</keyword>
<keyword evidence="1" id="KW-0472">Membrane</keyword>
<keyword evidence="1" id="KW-1133">Transmembrane helix</keyword>
<comment type="caution">
    <text evidence="3">The sequence shown here is derived from an EMBL/GenBank/DDBJ whole genome shotgun (WGS) entry which is preliminary data.</text>
</comment>
<feature type="transmembrane region" description="Helical" evidence="1">
    <location>
        <begin position="189"/>
        <end position="209"/>
    </location>
</feature>
<feature type="transmembrane region" description="Helical" evidence="1">
    <location>
        <begin position="66"/>
        <end position="88"/>
    </location>
</feature>
<dbReference type="AlphaFoldDB" id="A0A2M9R7P7"/>
<dbReference type="PANTHER" id="PTHR42208:SF1">
    <property type="entry name" value="HEAVY METAL TRANSPORTER"/>
    <property type="match status" value="1"/>
</dbReference>
<dbReference type="Pfam" id="PF13386">
    <property type="entry name" value="DsbD_2"/>
    <property type="match status" value="1"/>
</dbReference>
<proteinExistence type="predicted"/>
<sequence>MLSAFLFGLLSSLHCVGMCGPIAMMLPVSRTSEVKRASQIIIYHLGRIFTYGFLGGLFGWLGRGLFIAGLQQKLSVILGILMIVYVLIPKNKFNRISFLQPLYRLVNKAKKLMGLQFKKNNSSSFFIIGLLNGFLPCAMVYVALFGATATQMPLQGMWYMMLFGLGTVPMMSAVVYVTNAISVRMREKILKAVPVFVIILGTLFVIRGMGLDIPFLSPGTLKLFVTTGADCY</sequence>
<feature type="transmembrane region" description="Helical" evidence="1">
    <location>
        <begin position="40"/>
        <end position="60"/>
    </location>
</feature>